<dbReference type="SMART" id="SM00448">
    <property type="entry name" value="REC"/>
    <property type="match status" value="1"/>
</dbReference>
<dbReference type="CDD" id="cd19925">
    <property type="entry name" value="REC_citrate_TCS"/>
    <property type="match status" value="1"/>
</dbReference>
<organism evidence="12 13">
    <name type="scientific">Effusibacillus consociatus</name>
    <dbReference type="NCBI Taxonomy" id="1117041"/>
    <lineage>
        <taxon>Bacteria</taxon>
        <taxon>Bacillati</taxon>
        <taxon>Bacillota</taxon>
        <taxon>Bacilli</taxon>
        <taxon>Bacillales</taxon>
        <taxon>Alicyclobacillaceae</taxon>
        <taxon>Effusibacillus</taxon>
    </lineage>
</organism>
<dbReference type="Proteomes" id="UP001596002">
    <property type="component" value="Unassembled WGS sequence"/>
</dbReference>
<dbReference type="InterPro" id="IPR024187">
    <property type="entry name" value="Sig_transdc_resp-reg_cit/mal"/>
</dbReference>
<evidence type="ECO:0000313" key="12">
    <source>
        <dbReference type="EMBL" id="MFC4766542.1"/>
    </source>
</evidence>
<evidence type="ECO:0000313" key="13">
    <source>
        <dbReference type="Proteomes" id="UP001596002"/>
    </source>
</evidence>
<evidence type="ECO:0000256" key="9">
    <source>
        <dbReference type="PIRNR" id="PIRNR006171"/>
    </source>
</evidence>
<evidence type="ECO:0000256" key="7">
    <source>
        <dbReference type="ARBA" id="ARBA00023159"/>
    </source>
</evidence>
<evidence type="ECO:0000256" key="1">
    <source>
        <dbReference type="ARBA" id="ARBA00004496"/>
    </source>
</evidence>
<sequence length="228" mass="25829">MQDKIRVLIVEDDFRVAGLHKEFVESVSPFSIVAIAGTGQEALEKISQMPIDLVLLDIYLPDMSGMELLRQIRKERIPVDAIVISASKEAEMVQEAVRNGVLDIIIKPANLDRFRQALETYKEFSRKIPMSTEVTQEQVDQLYRTVGNRIGTQHTDLPKGIDRKTLLRIESFLKSSGKSVTAEEVGKELGVSRTTARRYLEFMVETNQIECDLIYGTVGRPEKVFRSL</sequence>
<reference evidence="13" key="1">
    <citation type="journal article" date="2019" name="Int. J. Syst. Evol. Microbiol.">
        <title>The Global Catalogue of Microorganisms (GCM) 10K type strain sequencing project: providing services to taxonomists for standard genome sequencing and annotation.</title>
        <authorList>
            <consortium name="The Broad Institute Genomics Platform"/>
            <consortium name="The Broad Institute Genome Sequencing Center for Infectious Disease"/>
            <person name="Wu L."/>
            <person name="Ma J."/>
        </authorList>
    </citation>
    <scope>NUCLEOTIDE SEQUENCE [LARGE SCALE GENOMIC DNA]</scope>
    <source>
        <strain evidence="13">WYCCWR 12678</strain>
    </source>
</reference>
<dbReference type="InterPro" id="IPR036388">
    <property type="entry name" value="WH-like_DNA-bd_sf"/>
</dbReference>
<dbReference type="Gene3D" id="3.40.50.2300">
    <property type="match status" value="1"/>
</dbReference>
<keyword evidence="13" id="KW-1185">Reference proteome</keyword>
<keyword evidence="6 9" id="KW-0238">DNA-binding</keyword>
<dbReference type="InterPro" id="IPR036390">
    <property type="entry name" value="WH_DNA-bd_sf"/>
</dbReference>
<dbReference type="InterPro" id="IPR051271">
    <property type="entry name" value="2C-system_Tx_regulators"/>
</dbReference>
<name>A0ABV9Q1J9_9BACL</name>
<evidence type="ECO:0000256" key="4">
    <source>
        <dbReference type="ARBA" id="ARBA00023012"/>
    </source>
</evidence>
<dbReference type="RefSeq" id="WP_380024441.1">
    <property type="nucleotide sequence ID" value="NZ_JBHSHC010000023.1"/>
</dbReference>
<evidence type="ECO:0000256" key="10">
    <source>
        <dbReference type="PROSITE-ProRule" id="PRU00169"/>
    </source>
</evidence>
<dbReference type="PIRSF" id="PIRSF006171">
    <property type="entry name" value="RR_citrat_malat"/>
    <property type="match status" value="1"/>
</dbReference>
<keyword evidence="8 9" id="KW-0804">Transcription</keyword>
<keyword evidence="3 10" id="KW-0597">Phosphoprotein</keyword>
<evidence type="ECO:0000256" key="6">
    <source>
        <dbReference type="ARBA" id="ARBA00023125"/>
    </source>
</evidence>
<dbReference type="PANTHER" id="PTHR45526">
    <property type="entry name" value="TRANSCRIPTIONAL REGULATORY PROTEIN DPIA"/>
    <property type="match status" value="1"/>
</dbReference>
<feature type="domain" description="Response regulatory" evidence="11">
    <location>
        <begin position="6"/>
        <end position="122"/>
    </location>
</feature>
<keyword evidence="4 9" id="KW-0902">Two-component regulatory system</keyword>
<dbReference type="Pfam" id="PF20714">
    <property type="entry name" value="HTH_64"/>
    <property type="match status" value="1"/>
</dbReference>
<proteinExistence type="predicted"/>
<dbReference type="PROSITE" id="PS50110">
    <property type="entry name" value="RESPONSE_REGULATORY"/>
    <property type="match status" value="1"/>
</dbReference>
<dbReference type="SUPFAM" id="SSF46785">
    <property type="entry name" value="Winged helix' DNA-binding domain"/>
    <property type="match status" value="1"/>
</dbReference>
<evidence type="ECO:0000256" key="3">
    <source>
        <dbReference type="ARBA" id="ARBA00022553"/>
    </source>
</evidence>
<evidence type="ECO:0000256" key="2">
    <source>
        <dbReference type="ARBA" id="ARBA00022490"/>
    </source>
</evidence>
<comment type="subcellular location">
    <subcellularLocation>
        <location evidence="1 9">Cytoplasm</location>
    </subcellularLocation>
</comment>
<dbReference type="InterPro" id="IPR048714">
    <property type="entry name" value="DpiA-like_HTH"/>
</dbReference>
<accession>A0ABV9Q1J9</accession>
<keyword evidence="2 9" id="KW-0963">Cytoplasm</keyword>
<protein>
    <recommendedName>
        <fullName evidence="9">Transcriptional regulatory protein</fullName>
    </recommendedName>
</protein>
<dbReference type="InterPro" id="IPR001789">
    <property type="entry name" value="Sig_transdc_resp-reg_receiver"/>
</dbReference>
<keyword evidence="7 9" id="KW-0010">Activator</keyword>
<dbReference type="EMBL" id="JBHSHC010000023">
    <property type="protein sequence ID" value="MFC4766542.1"/>
    <property type="molecule type" value="Genomic_DNA"/>
</dbReference>
<dbReference type="SUPFAM" id="SSF52172">
    <property type="entry name" value="CheY-like"/>
    <property type="match status" value="1"/>
</dbReference>
<dbReference type="InterPro" id="IPR011006">
    <property type="entry name" value="CheY-like_superfamily"/>
</dbReference>
<dbReference type="Pfam" id="PF00072">
    <property type="entry name" value="Response_reg"/>
    <property type="match status" value="1"/>
</dbReference>
<gene>
    <name evidence="12" type="ORF">ACFO8Q_03985</name>
</gene>
<evidence type="ECO:0000259" key="11">
    <source>
        <dbReference type="PROSITE" id="PS50110"/>
    </source>
</evidence>
<comment type="caution">
    <text evidence="12">The sequence shown here is derived from an EMBL/GenBank/DDBJ whole genome shotgun (WGS) entry which is preliminary data.</text>
</comment>
<dbReference type="Gene3D" id="1.10.10.10">
    <property type="entry name" value="Winged helix-like DNA-binding domain superfamily/Winged helix DNA-binding domain"/>
    <property type="match status" value="1"/>
</dbReference>
<feature type="modified residue" description="4-aspartylphosphate" evidence="10">
    <location>
        <position position="57"/>
    </location>
</feature>
<dbReference type="PANTHER" id="PTHR45526:SF1">
    <property type="entry name" value="TRANSCRIPTIONAL REGULATORY PROTEIN DCUR-RELATED"/>
    <property type="match status" value="1"/>
</dbReference>
<evidence type="ECO:0000256" key="8">
    <source>
        <dbReference type="ARBA" id="ARBA00023163"/>
    </source>
</evidence>
<evidence type="ECO:0000256" key="5">
    <source>
        <dbReference type="ARBA" id="ARBA00023015"/>
    </source>
</evidence>
<keyword evidence="5 9" id="KW-0805">Transcription regulation</keyword>